<dbReference type="EMBL" id="CP022423">
    <property type="protein sequence ID" value="ASM75783.1"/>
    <property type="molecule type" value="Genomic_DNA"/>
</dbReference>
<accession>A0A221KAN8</accession>
<evidence type="ECO:0000256" key="3">
    <source>
        <dbReference type="ARBA" id="ARBA00022296"/>
    </source>
</evidence>
<dbReference type="RefSeq" id="WP_089415251.1">
    <property type="nucleotide sequence ID" value="NZ_CP022423.1"/>
</dbReference>
<dbReference type="Pfam" id="PF04381">
    <property type="entry name" value="RdgC"/>
    <property type="match status" value="1"/>
</dbReference>
<evidence type="ECO:0000256" key="1">
    <source>
        <dbReference type="ARBA" id="ARBA00004453"/>
    </source>
</evidence>
<dbReference type="KEGG" id="vff:VITFI_CDS0004"/>
<dbReference type="OrthoDB" id="5290530at2"/>
<evidence type="ECO:0000256" key="4">
    <source>
        <dbReference type="ARBA" id="ARBA00022490"/>
    </source>
</evidence>
<keyword evidence="5" id="KW-0233">DNA recombination</keyword>
<dbReference type="KEGG" id="vff:VITFI_CDS1516"/>
<keyword evidence="11" id="KW-1185">Reference proteome</keyword>
<evidence type="ECO:0000313" key="10">
    <source>
        <dbReference type="EMBL" id="ASM77294.1"/>
    </source>
</evidence>
<dbReference type="KEGG" id="vff:VITFI_CDS0128"/>
<dbReference type="GO" id="GO:0043590">
    <property type="term" value="C:bacterial nucleoid"/>
    <property type="evidence" value="ECO:0007669"/>
    <property type="project" value="TreeGrafter"/>
</dbReference>
<dbReference type="AlphaFoldDB" id="A0A221KAN8"/>
<dbReference type="KEGG" id="vff:VITFI_CDS1079"/>
<name>A0A221KAN8_VITFI</name>
<evidence type="ECO:0000256" key="5">
    <source>
        <dbReference type="ARBA" id="ARBA00023172"/>
    </source>
</evidence>
<dbReference type="KEGG" id="vff:VITFI_CDS0640"/>
<dbReference type="Proteomes" id="UP000199729">
    <property type="component" value="Chromosome"/>
</dbReference>
<dbReference type="GO" id="GO:0006310">
    <property type="term" value="P:DNA recombination"/>
    <property type="evidence" value="ECO:0007669"/>
    <property type="project" value="UniProtKB-KW"/>
</dbReference>
<dbReference type="GO" id="GO:0000018">
    <property type="term" value="P:regulation of DNA recombination"/>
    <property type="evidence" value="ECO:0007669"/>
    <property type="project" value="TreeGrafter"/>
</dbReference>
<comment type="subcellular location">
    <subcellularLocation>
        <location evidence="1">Cytoplasm</location>
        <location evidence="1">Nucleoid</location>
    </subcellularLocation>
</comment>
<dbReference type="EMBL" id="CP022423">
    <property type="protein sequence ID" value="ASM76857.1"/>
    <property type="molecule type" value="Genomic_DNA"/>
</dbReference>
<comment type="similarity">
    <text evidence="2">Belongs to the RdgC family.</text>
</comment>
<organism evidence="7 11">
    <name type="scientific">Vitreoscilla filiformis</name>
    <dbReference type="NCBI Taxonomy" id="63"/>
    <lineage>
        <taxon>Bacteria</taxon>
        <taxon>Pseudomonadati</taxon>
        <taxon>Pseudomonadota</taxon>
        <taxon>Betaproteobacteria</taxon>
        <taxon>Neisseriales</taxon>
        <taxon>Neisseriaceae</taxon>
        <taxon>Vitreoscilla</taxon>
    </lineage>
</organism>
<evidence type="ECO:0000313" key="7">
    <source>
        <dbReference type="EMBL" id="ASM75907.1"/>
    </source>
</evidence>
<evidence type="ECO:0000313" key="9">
    <source>
        <dbReference type="EMBL" id="ASM76857.1"/>
    </source>
</evidence>
<reference evidence="7 11" key="1">
    <citation type="submission" date="2017-07" db="EMBL/GenBank/DDBJ databases">
        <title>Complete Genome Sequence of the cosmetic ferment Vitreoscilla filiformis (ATCC15551).</title>
        <authorList>
            <person name="Contreras S."/>
            <person name="Sagory-Zalkind P."/>
            <person name="Blanquart H."/>
            <person name="Iltis A."/>
            <person name="Morand S.C."/>
        </authorList>
    </citation>
    <scope>NUCLEOTIDE SEQUENCE [LARGE SCALE GENOMIC DNA]</scope>
    <source>
        <strain evidence="7 11">ATCC 15551</strain>
    </source>
</reference>
<evidence type="ECO:0000313" key="6">
    <source>
        <dbReference type="EMBL" id="ASM75783.1"/>
    </source>
</evidence>
<dbReference type="InterPro" id="IPR007476">
    <property type="entry name" value="RdgC"/>
</dbReference>
<dbReference type="PANTHER" id="PTHR38103">
    <property type="entry name" value="RECOMBINATION-ASSOCIATED PROTEIN RDGC"/>
    <property type="match status" value="1"/>
</dbReference>
<evidence type="ECO:0000313" key="11">
    <source>
        <dbReference type="Proteomes" id="UP000199729"/>
    </source>
</evidence>
<evidence type="ECO:0000313" key="8">
    <source>
        <dbReference type="EMBL" id="ASM76419.1"/>
    </source>
</evidence>
<dbReference type="EMBL" id="CP022423">
    <property type="protein sequence ID" value="ASM75907.1"/>
    <property type="molecule type" value="Genomic_DNA"/>
</dbReference>
<dbReference type="EMBL" id="CP022423">
    <property type="protein sequence ID" value="ASM76419.1"/>
    <property type="molecule type" value="Genomic_DNA"/>
</dbReference>
<evidence type="ECO:0000256" key="2">
    <source>
        <dbReference type="ARBA" id="ARBA00008657"/>
    </source>
</evidence>
<protein>
    <recommendedName>
        <fullName evidence="3">Recombination-associated protein RdgC</fullName>
    </recommendedName>
</protein>
<keyword evidence="4" id="KW-0963">Cytoplasm</keyword>
<dbReference type="PANTHER" id="PTHR38103:SF1">
    <property type="entry name" value="RECOMBINATION-ASSOCIATED PROTEIN RDGC"/>
    <property type="match status" value="1"/>
</dbReference>
<dbReference type="EMBL" id="CP022423">
    <property type="protein sequence ID" value="ASM77294.1"/>
    <property type="molecule type" value="Genomic_DNA"/>
</dbReference>
<proteinExistence type="inferred from homology"/>
<sequence length="318" mass="34724">MFKNLILYAITGTNPARCADLIPALVREEFRPCEPAKEHSAGWVDPADPSATRGALVQPLFCHGWMLAYKTETKKVPTQALKARVAEMAEAIYKETGRRPGKTAAKDLAEAAKFELLPRAFALQETTLVWLDTDNGWLALDCASAKRGADIVTALVRMIPGLVVTPVQTQVSPAAAMSTWLGSGDAPWSFGLCLGRSAELHRQDETRAKVRYVNHSLVTDEVRAHVREGYTAKQLALEWDTRMTFVLTDAWTLRNVALTDVVLEENKTAGGPGWPDAEEVWRTDAVLMTAELQRMLADLMNALGGKLAIGQPAATAQA</sequence>
<dbReference type="GO" id="GO:0003690">
    <property type="term" value="F:double-stranded DNA binding"/>
    <property type="evidence" value="ECO:0007669"/>
    <property type="project" value="TreeGrafter"/>
</dbReference>
<gene>
    <name evidence="6" type="ORF">VITFI_CDS0004</name>
    <name evidence="7" type="ORF">VITFI_CDS0128</name>
    <name evidence="8" type="ORF">VITFI_CDS0640</name>
    <name evidence="9" type="ORF">VITFI_CDS1079</name>
    <name evidence="10" type="ORF">VITFI_CDS1516</name>
</gene>